<name>A0A3L8PIU2_9ACTN</name>
<dbReference type="InterPro" id="IPR009057">
    <property type="entry name" value="Homeodomain-like_sf"/>
</dbReference>
<dbReference type="AlphaFoldDB" id="A0A3L8PIU2"/>
<keyword evidence="2 4" id="KW-0238">DNA-binding</keyword>
<feature type="region of interest" description="Disordered" evidence="5">
    <location>
        <begin position="1"/>
        <end position="20"/>
    </location>
</feature>
<gene>
    <name evidence="7" type="ORF">D9V41_15830</name>
</gene>
<dbReference type="GO" id="GO:0003700">
    <property type="term" value="F:DNA-binding transcription factor activity"/>
    <property type="evidence" value="ECO:0007669"/>
    <property type="project" value="TreeGrafter"/>
</dbReference>
<dbReference type="PROSITE" id="PS50977">
    <property type="entry name" value="HTH_TETR_2"/>
    <property type="match status" value="1"/>
</dbReference>
<evidence type="ECO:0000259" key="6">
    <source>
        <dbReference type="PROSITE" id="PS50977"/>
    </source>
</evidence>
<feature type="domain" description="HTH tetR-type" evidence="6">
    <location>
        <begin position="23"/>
        <end position="81"/>
    </location>
</feature>
<dbReference type="GO" id="GO:0000976">
    <property type="term" value="F:transcription cis-regulatory region binding"/>
    <property type="evidence" value="ECO:0007669"/>
    <property type="project" value="TreeGrafter"/>
</dbReference>
<protein>
    <submittedName>
        <fullName evidence="7">TetR/AcrR family transcriptional regulator</fullName>
    </submittedName>
</protein>
<dbReference type="Proteomes" id="UP000282515">
    <property type="component" value="Unassembled WGS sequence"/>
</dbReference>
<keyword evidence="8" id="KW-1185">Reference proteome</keyword>
<evidence type="ECO:0000256" key="4">
    <source>
        <dbReference type="PROSITE-ProRule" id="PRU00335"/>
    </source>
</evidence>
<evidence type="ECO:0000256" key="5">
    <source>
        <dbReference type="SAM" id="MobiDB-lite"/>
    </source>
</evidence>
<evidence type="ECO:0000256" key="3">
    <source>
        <dbReference type="ARBA" id="ARBA00023163"/>
    </source>
</evidence>
<dbReference type="InterPro" id="IPR001647">
    <property type="entry name" value="HTH_TetR"/>
</dbReference>
<keyword evidence="3" id="KW-0804">Transcription</keyword>
<dbReference type="Pfam" id="PF00440">
    <property type="entry name" value="TetR_N"/>
    <property type="match status" value="1"/>
</dbReference>
<comment type="caution">
    <text evidence="7">The sequence shown here is derived from an EMBL/GenBank/DDBJ whole genome shotgun (WGS) entry which is preliminary data.</text>
</comment>
<feature type="DNA-binding region" description="H-T-H motif" evidence="4">
    <location>
        <begin position="44"/>
        <end position="63"/>
    </location>
</feature>
<evidence type="ECO:0000313" key="7">
    <source>
        <dbReference type="EMBL" id="RLV54593.1"/>
    </source>
</evidence>
<organism evidence="7 8">
    <name type="scientific">Aeromicrobium phragmitis</name>
    <dbReference type="NCBI Taxonomy" id="2478914"/>
    <lineage>
        <taxon>Bacteria</taxon>
        <taxon>Bacillati</taxon>
        <taxon>Actinomycetota</taxon>
        <taxon>Actinomycetes</taxon>
        <taxon>Propionibacteriales</taxon>
        <taxon>Nocardioidaceae</taxon>
        <taxon>Aeromicrobium</taxon>
    </lineage>
</organism>
<dbReference type="PANTHER" id="PTHR30055">
    <property type="entry name" value="HTH-TYPE TRANSCRIPTIONAL REGULATOR RUTR"/>
    <property type="match status" value="1"/>
</dbReference>
<evidence type="ECO:0000256" key="1">
    <source>
        <dbReference type="ARBA" id="ARBA00023015"/>
    </source>
</evidence>
<dbReference type="EMBL" id="RDBF01000017">
    <property type="protein sequence ID" value="RLV54593.1"/>
    <property type="molecule type" value="Genomic_DNA"/>
</dbReference>
<dbReference type="OrthoDB" id="5112469at2"/>
<dbReference type="PANTHER" id="PTHR30055:SF234">
    <property type="entry name" value="HTH-TYPE TRANSCRIPTIONAL REGULATOR BETI"/>
    <property type="match status" value="1"/>
</dbReference>
<sequence>METNQVHGKTSWYPNAVSTPTQDRTRRTILLAAVRVLSANRSASMREIAEAAGVARSTVHRYFADRTALEAAMTEFVDEEYVRIGAAARPEEGTGIDALERLATELFDHLEIFGWWFQASDEDDDDAAADEDDYVITRVVRRGHEDGTIDRELPASWLTGLVWSQLYSANTYVLEGSFTRGEVRKLFLHSLRKSVSA</sequence>
<dbReference type="Gene3D" id="1.10.357.10">
    <property type="entry name" value="Tetracycline Repressor, domain 2"/>
    <property type="match status" value="1"/>
</dbReference>
<proteinExistence type="predicted"/>
<dbReference type="SUPFAM" id="SSF46689">
    <property type="entry name" value="Homeodomain-like"/>
    <property type="match status" value="1"/>
</dbReference>
<accession>A0A3L8PIU2</accession>
<evidence type="ECO:0000313" key="8">
    <source>
        <dbReference type="Proteomes" id="UP000282515"/>
    </source>
</evidence>
<evidence type="ECO:0000256" key="2">
    <source>
        <dbReference type="ARBA" id="ARBA00023125"/>
    </source>
</evidence>
<keyword evidence="1" id="KW-0805">Transcription regulation</keyword>
<reference evidence="7 8" key="1">
    <citation type="submission" date="2018-10" db="EMBL/GenBank/DDBJ databases">
        <title>Aeromicrobium sp. 9W16Y-2 whole genome shotgun sequence.</title>
        <authorList>
            <person name="Li F."/>
        </authorList>
    </citation>
    <scope>NUCLEOTIDE SEQUENCE [LARGE SCALE GENOMIC DNA]</scope>
    <source>
        <strain evidence="7 8">9W16Y-2</strain>
    </source>
</reference>
<dbReference type="InterPro" id="IPR050109">
    <property type="entry name" value="HTH-type_TetR-like_transc_reg"/>
</dbReference>